<accession>A0RXX6</accession>
<dbReference type="GO" id="GO:0016783">
    <property type="term" value="F:sulfurtransferase activity"/>
    <property type="evidence" value="ECO:0007669"/>
    <property type="project" value="InterPro"/>
</dbReference>
<evidence type="ECO:0000313" key="3">
    <source>
        <dbReference type="Proteomes" id="UP000000758"/>
    </source>
</evidence>
<dbReference type="CDD" id="cd01990">
    <property type="entry name" value="LarE-like"/>
    <property type="match status" value="1"/>
</dbReference>
<dbReference type="AlphaFoldDB" id="A0RXX6"/>
<dbReference type="EnsemblBacteria" id="ABK78193">
    <property type="protein sequence ID" value="ABK78193"/>
    <property type="gene ID" value="CENSYa_1573"/>
</dbReference>
<dbReference type="Pfam" id="PF00733">
    <property type="entry name" value="Asn_synthase"/>
    <property type="match status" value="1"/>
</dbReference>
<dbReference type="InterPro" id="IPR014729">
    <property type="entry name" value="Rossmann-like_a/b/a_fold"/>
</dbReference>
<dbReference type="PANTHER" id="PTHR43169:SF2">
    <property type="entry name" value="NAD_GMP SYNTHASE DOMAIN-CONTAINING PROTEIN"/>
    <property type="match status" value="1"/>
</dbReference>
<dbReference type="Gene3D" id="3.40.50.620">
    <property type="entry name" value="HUPs"/>
    <property type="match status" value="1"/>
</dbReference>
<dbReference type="NCBIfam" id="TIGR00268">
    <property type="entry name" value="ATP-dependent sacrificial sulfur transferase LarE"/>
    <property type="match status" value="1"/>
</dbReference>
<gene>
    <name evidence="2" type="ordered locus">CENSYa_1573</name>
</gene>
<proteinExistence type="predicted"/>
<dbReference type="STRING" id="414004.CENSYa_1573"/>
<dbReference type="KEGG" id="csy:CENSYa_1573"/>
<feature type="domain" description="Asparagine synthetase" evidence="1">
    <location>
        <begin position="16"/>
        <end position="82"/>
    </location>
</feature>
<evidence type="ECO:0000313" key="2">
    <source>
        <dbReference type="EMBL" id="ABK78193.1"/>
    </source>
</evidence>
<dbReference type="GO" id="GO:0004066">
    <property type="term" value="F:asparagine synthase (glutamine-hydrolyzing) activity"/>
    <property type="evidence" value="ECO:0007669"/>
    <property type="project" value="InterPro"/>
</dbReference>
<evidence type="ECO:0000259" key="1">
    <source>
        <dbReference type="Pfam" id="PF00733"/>
    </source>
</evidence>
<dbReference type="SUPFAM" id="SSF52402">
    <property type="entry name" value="Adenine nucleotide alpha hydrolases-like"/>
    <property type="match status" value="1"/>
</dbReference>
<keyword evidence="3" id="KW-1185">Reference proteome</keyword>
<dbReference type="PANTHER" id="PTHR43169">
    <property type="entry name" value="EXSB FAMILY PROTEIN"/>
    <property type="match status" value="1"/>
</dbReference>
<dbReference type="GO" id="GO:0006529">
    <property type="term" value="P:asparagine biosynthetic process"/>
    <property type="evidence" value="ECO:0007669"/>
    <property type="project" value="InterPro"/>
</dbReference>
<dbReference type="EMBL" id="DP000238">
    <property type="protein sequence ID" value="ABK78193.1"/>
    <property type="molecule type" value="Genomic_DNA"/>
</dbReference>
<dbReference type="InterPro" id="IPR005232">
    <property type="entry name" value="LarE"/>
</dbReference>
<reference evidence="2 3" key="1">
    <citation type="journal article" date="2006" name="Proc. Natl. Acad. Sci. U.S.A.">
        <title>Genomic analysis of the uncultivated marine crenarchaeote Cenarchaeum symbiosum.</title>
        <authorList>
            <person name="Hallam S.J."/>
            <person name="Konstantinidis K.T."/>
            <person name="Putnam N."/>
            <person name="Schleper C."/>
            <person name="Watanabe Y."/>
            <person name="Sugahara J."/>
            <person name="Preston C."/>
            <person name="de la Torre J."/>
            <person name="Richardson P.M."/>
            <person name="DeLong E.F."/>
        </authorList>
    </citation>
    <scope>NUCLEOTIDE SEQUENCE [LARGE SCALE GENOMIC DNA]</scope>
    <source>
        <strain evidence="3">A</strain>
    </source>
</reference>
<sequence length="264" mass="28183">MTGLDGLLEWFAGRGRVMVALSGGVDSALVAYAAHRALGDGAIAVTADYKTLAQDELADAKRVCSEIGMQHMLITYDELENADFVRNDSRRCFYCKTELAGRMAGLAAEHGVKVIVDGTNLDDLSEYRPGIAAMRDGGILSPLADAGFRKEDVRREARLAGISVHDKPSNSCLASRVPWGQRVTAEKLARIEMGESLVKSEAGVAQVRVRDMDGAASIEVEPGDVARLSGMLAELDAKLRMIGFKSATVDPLGYRPGGINVAAD</sequence>
<organism evidence="2 3">
    <name type="scientific">Cenarchaeum symbiosum (strain A)</name>
    <dbReference type="NCBI Taxonomy" id="414004"/>
    <lineage>
        <taxon>Archaea</taxon>
        <taxon>Nitrososphaerota</taxon>
        <taxon>Candidatus Cenarchaeales</taxon>
        <taxon>Candidatus Cenarchaeaceae</taxon>
        <taxon>Candidatus Cenarchaeum</taxon>
    </lineage>
</organism>
<dbReference type="PIRSF" id="PIRSF006661">
    <property type="entry name" value="PP-lp_UCP006661"/>
    <property type="match status" value="1"/>
</dbReference>
<dbReference type="HOGENOM" id="CLU_061181_2_0_2"/>
<protein>
    <submittedName>
        <fullName evidence="2">ATP-utilizing enzyme of the PP-loop superfamily</fullName>
    </submittedName>
</protein>
<dbReference type="InterPro" id="IPR001962">
    <property type="entry name" value="Asn_synthase"/>
</dbReference>
<dbReference type="InterPro" id="IPR052188">
    <property type="entry name" value="Ni-pincer_cofactor_biosynth"/>
</dbReference>
<dbReference type="Proteomes" id="UP000000758">
    <property type="component" value="Chromosome"/>
</dbReference>
<name>A0RXX6_CENSY</name>
<dbReference type="PATRIC" id="fig|414004.10.peg.1440"/>